<organism evidence="5 6">
    <name type="scientific">Bombus vosnesenskii</name>
    <dbReference type="NCBI Taxonomy" id="207650"/>
    <lineage>
        <taxon>Eukaryota</taxon>
        <taxon>Metazoa</taxon>
        <taxon>Ecdysozoa</taxon>
        <taxon>Arthropoda</taxon>
        <taxon>Hexapoda</taxon>
        <taxon>Insecta</taxon>
        <taxon>Pterygota</taxon>
        <taxon>Neoptera</taxon>
        <taxon>Endopterygota</taxon>
        <taxon>Hymenoptera</taxon>
        <taxon>Apocrita</taxon>
        <taxon>Aculeata</taxon>
        <taxon>Apoidea</taxon>
        <taxon>Anthophila</taxon>
        <taxon>Apidae</taxon>
        <taxon>Bombus</taxon>
        <taxon>Pyrobombus</taxon>
    </lineage>
</organism>
<feature type="compositionally biased region" description="Basic residues" evidence="3">
    <location>
        <begin position="272"/>
        <end position="282"/>
    </location>
</feature>
<feature type="compositionally biased region" description="Low complexity" evidence="3">
    <location>
        <begin position="55"/>
        <end position="67"/>
    </location>
</feature>
<dbReference type="InterPro" id="IPR036875">
    <property type="entry name" value="Znf_CCHC_sf"/>
</dbReference>
<dbReference type="Proteomes" id="UP000504631">
    <property type="component" value="Unplaced"/>
</dbReference>
<name>A0A6J3LBD9_9HYME</name>
<keyword evidence="2" id="KW-0175">Coiled coil</keyword>
<dbReference type="SUPFAM" id="SSF57756">
    <property type="entry name" value="Retrovirus zinc finger-like domains"/>
    <property type="match status" value="1"/>
</dbReference>
<keyword evidence="1" id="KW-0862">Zinc</keyword>
<gene>
    <name evidence="6" type="primary">LOC117241054</name>
</gene>
<dbReference type="PROSITE" id="PS50158">
    <property type="entry name" value="ZF_CCHC"/>
    <property type="match status" value="1"/>
</dbReference>
<evidence type="ECO:0000256" key="3">
    <source>
        <dbReference type="SAM" id="MobiDB-lite"/>
    </source>
</evidence>
<dbReference type="GO" id="GO:0003676">
    <property type="term" value="F:nucleic acid binding"/>
    <property type="evidence" value="ECO:0007669"/>
    <property type="project" value="InterPro"/>
</dbReference>
<evidence type="ECO:0000259" key="4">
    <source>
        <dbReference type="PROSITE" id="PS50158"/>
    </source>
</evidence>
<dbReference type="RefSeq" id="XP_033362933.1">
    <property type="nucleotide sequence ID" value="XM_033507042.1"/>
</dbReference>
<proteinExistence type="predicted"/>
<feature type="compositionally biased region" description="Low complexity" evidence="3">
    <location>
        <begin position="586"/>
        <end position="604"/>
    </location>
</feature>
<feature type="domain" description="CCHC-type" evidence="4">
    <location>
        <begin position="533"/>
        <end position="547"/>
    </location>
</feature>
<evidence type="ECO:0000256" key="2">
    <source>
        <dbReference type="SAM" id="Coils"/>
    </source>
</evidence>
<protein>
    <submittedName>
        <fullName evidence="6">Uncharacterized protein LOC117241054</fullName>
    </submittedName>
</protein>
<sequence>METAEESPRRVTRRSLRAADRPEGVFLTPARLDDGTSPMAGGSRARARSDDEDPTASITSRSASAASRGKKRRITATTPEVSEELEAEMRTSSPADISAGLTMHVSEIMHVATTSSNLKGTYIRSLKNSASYITAAWNTESSRRTRPARGTDDVDTRLSVLEKENAALRQELRRLAARVHECPRCANATPEYDRPPREDGNDRTRLDAPERVVRELGPSILRTIEEQFGDTRWQHPPEARPSKDHSVDPRAAQPTSLPREQEDGGWELAKAKKERRRRRKANGTRTTVAAEGEAARRGPTAPPPTRARQQQPQLGRTAGTPKQSAPATQKGPLNTPKVTTPPRAPRTSAVTLMLNERARMSYAEVLEAARTRIPLSELGMERLEMKKAMTGAIIIKVPGDKDRGKATRLTEALDPTAVRIATPTRMAELRVTGIDISVKREELQKALASAAGCGSAEVQVGEIGATRGGLGSAWVKCPAAGARKLAQAERIALGWSTARIRAIPKRPLQCFRCLELGHVRATCVYSEDRGHLCYWCGGNGHRARDCPAPTPKCPLCESLGAPANHRMGGEACTPPKVKRKRPIRQPAAAAAAGAEGTPGSAAEPTAADGREEAMEVTT</sequence>
<dbReference type="GeneID" id="117241054"/>
<feature type="compositionally biased region" description="Basic and acidic residues" evidence="3">
    <location>
        <begin position="191"/>
        <end position="214"/>
    </location>
</feature>
<feature type="region of interest" description="Disordered" evidence="3">
    <location>
        <begin position="1"/>
        <end position="93"/>
    </location>
</feature>
<dbReference type="Gene3D" id="4.10.60.10">
    <property type="entry name" value="Zinc finger, CCHC-type"/>
    <property type="match status" value="1"/>
</dbReference>
<dbReference type="KEGG" id="bvk:117241054"/>
<feature type="coiled-coil region" evidence="2">
    <location>
        <begin position="151"/>
        <end position="178"/>
    </location>
</feature>
<feature type="compositionally biased region" description="Basic and acidic residues" evidence="3">
    <location>
        <begin position="608"/>
        <end position="618"/>
    </location>
</feature>
<keyword evidence="1" id="KW-0479">Metal-binding</keyword>
<keyword evidence="5" id="KW-1185">Reference proteome</keyword>
<keyword evidence="1" id="KW-0863">Zinc-finger</keyword>
<feature type="compositionally biased region" description="Basic and acidic residues" evidence="3">
    <location>
        <begin position="232"/>
        <end position="248"/>
    </location>
</feature>
<dbReference type="Pfam" id="PF00098">
    <property type="entry name" value="zf-CCHC"/>
    <property type="match status" value="1"/>
</dbReference>
<evidence type="ECO:0000313" key="6">
    <source>
        <dbReference type="RefSeq" id="XP_033362933.1"/>
    </source>
</evidence>
<dbReference type="AlphaFoldDB" id="A0A6J3LBD9"/>
<dbReference type="SMART" id="SM00343">
    <property type="entry name" value="ZnF_C2HC"/>
    <property type="match status" value="2"/>
</dbReference>
<reference evidence="6" key="1">
    <citation type="submission" date="2025-08" db="UniProtKB">
        <authorList>
            <consortium name="RefSeq"/>
        </authorList>
    </citation>
    <scope>IDENTIFICATION</scope>
    <source>
        <tissue evidence="6">Muscle</tissue>
    </source>
</reference>
<evidence type="ECO:0000256" key="1">
    <source>
        <dbReference type="PROSITE-ProRule" id="PRU00047"/>
    </source>
</evidence>
<accession>A0A6J3LBD9</accession>
<dbReference type="InterPro" id="IPR001878">
    <property type="entry name" value="Znf_CCHC"/>
</dbReference>
<evidence type="ECO:0000313" key="5">
    <source>
        <dbReference type="Proteomes" id="UP000504631"/>
    </source>
</evidence>
<feature type="region of interest" description="Disordered" evidence="3">
    <location>
        <begin position="567"/>
        <end position="618"/>
    </location>
</feature>
<dbReference type="GO" id="GO:0008270">
    <property type="term" value="F:zinc ion binding"/>
    <property type="evidence" value="ECO:0007669"/>
    <property type="project" value="UniProtKB-KW"/>
</dbReference>
<feature type="region of interest" description="Disordered" evidence="3">
    <location>
        <begin position="186"/>
        <end position="347"/>
    </location>
</feature>